<evidence type="ECO:0000256" key="2">
    <source>
        <dbReference type="ARBA" id="ARBA00010859"/>
    </source>
</evidence>
<evidence type="ECO:0000256" key="8">
    <source>
        <dbReference type="SAM" id="SignalP"/>
    </source>
</evidence>
<keyword evidence="4" id="KW-0081">Bacteriolytic enzyme</keyword>
<sequence length="236" mass="26721">RMLTCSWLVVMAVIGTSKGKIFEKCELATLLESKHQMPRDQVKNWVCIAQYESTFNTEAVNHGNWDGSKDYGLFQLSNKFWCQDGNWQGKNVCKMSCTDLLDDSLTDDLACIQKIIKDTERWKGKGTGLTAWVAYVNKCENRDLNEYMSECWSGASNIINIKDESPQKPATQTENEKPVEAGEDYPIINLVRVPIGPGLHTPFSPVVYNSNQPLPRPTVVGNPLSHIYQVLYNKRK</sequence>
<keyword evidence="5" id="KW-1015">Disulfide bond</keyword>
<name>A0AAW0W5S5_CHEQU</name>
<dbReference type="InterPro" id="IPR023346">
    <property type="entry name" value="Lysozyme-like_dom_sf"/>
</dbReference>
<evidence type="ECO:0000256" key="1">
    <source>
        <dbReference type="ARBA" id="ARBA00000632"/>
    </source>
</evidence>
<keyword evidence="10" id="KW-1185">Reference proteome</keyword>
<dbReference type="SMART" id="SM00263">
    <property type="entry name" value="LYZ1"/>
    <property type="match status" value="1"/>
</dbReference>
<evidence type="ECO:0000313" key="9">
    <source>
        <dbReference type="EMBL" id="KAK8724270.1"/>
    </source>
</evidence>
<dbReference type="GO" id="GO:0003796">
    <property type="term" value="F:lysozyme activity"/>
    <property type="evidence" value="ECO:0007669"/>
    <property type="project" value="UniProtKB-EC"/>
</dbReference>
<accession>A0AAW0W5S5</accession>
<keyword evidence="8" id="KW-0732">Signal</keyword>
<evidence type="ECO:0000256" key="7">
    <source>
        <dbReference type="RuleBase" id="RU004440"/>
    </source>
</evidence>
<dbReference type="FunFam" id="1.10.530.10:FF:000001">
    <property type="entry name" value="Lysozyme C"/>
    <property type="match status" value="1"/>
</dbReference>
<protein>
    <recommendedName>
        <fullName evidence="3">lysozyme</fullName>
        <ecNumber evidence="3">3.2.1.17</ecNumber>
    </recommendedName>
</protein>
<gene>
    <name evidence="9" type="ORF">OTU49_011312</name>
</gene>
<evidence type="ECO:0000256" key="4">
    <source>
        <dbReference type="ARBA" id="ARBA00022638"/>
    </source>
</evidence>
<comment type="catalytic activity">
    <reaction evidence="1">
        <text>Hydrolysis of (1-&gt;4)-beta-linkages between N-acetylmuramic acid and N-acetyl-D-glucosamine residues in a peptidoglycan and between N-acetyl-D-glucosamine residues in chitodextrins.</text>
        <dbReference type="EC" id="3.2.1.17"/>
    </reaction>
</comment>
<evidence type="ECO:0000256" key="3">
    <source>
        <dbReference type="ARBA" id="ARBA00012732"/>
    </source>
</evidence>
<proteinExistence type="inferred from homology"/>
<dbReference type="PRINTS" id="PR00135">
    <property type="entry name" value="LYZLACT"/>
</dbReference>
<dbReference type="PANTHER" id="PTHR11407:SF63">
    <property type="entry name" value="LYSOZYME C"/>
    <property type="match status" value="1"/>
</dbReference>
<dbReference type="Pfam" id="PF00062">
    <property type="entry name" value="Lys"/>
    <property type="match status" value="1"/>
</dbReference>
<dbReference type="PANTHER" id="PTHR11407">
    <property type="entry name" value="LYSOZYME C"/>
    <property type="match status" value="1"/>
</dbReference>
<dbReference type="Proteomes" id="UP001445076">
    <property type="component" value="Unassembled WGS sequence"/>
</dbReference>
<dbReference type="GO" id="GO:0031640">
    <property type="term" value="P:killing of cells of another organism"/>
    <property type="evidence" value="ECO:0007669"/>
    <property type="project" value="UniProtKB-KW"/>
</dbReference>
<dbReference type="EMBL" id="JARKIK010000086">
    <property type="protein sequence ID" value="KAK8724270.1"/>
    <property type="molecule type" value="Genomic_DNA"/>
</dbReference>
<organism evidence="9 10">
    <name type="scientific">Cherax quadricarinatus</name>
    <name type="common">Australian red claw crayfish</name>
    <dbReference type="NCBI Taxonomy" id="27406"/>
    <lineage>
        <taxon>Eukaryota</taxon>
        <taxon>Metazoa</taxon>
        <taxon>Ecdysozoa</taxon>
        <taxon>Arthropoda</taxon>
        <taxon>Crustacea</taxon>
        <taxon>Multicrustacea</taxon>
        <taxon>Malacostraca</taxon>
        <taxon>Eumalacostraca</taxon>
        <taxon>Eucarida</taxon>
        <taxon>Decapoda</taxon>
        <taxon>Pleocyemata</taxon>
        <taxon>Astacidea</taxon>
        <taxon>Parastacoidea</taxon>
        <taxon>Parastacidae</taxon>
        <taxon>Cherax</taxon>
    </lineage>
</organism>
<keyword evidence="4" id="KW-0929">Antimicrobial</keyword>
<dbReference type="PROSITE" id="PS51348">
    <property type="entry name" value="GLYCOSYL_HYDROL_F22_2"/>
    <property type="match status" value="1"/>
</dbReference>
<feature type="chain" id="PRO_5043474859" description="lysozyme" evidence="8">
    <location>
        <begin position="20"/>
        <end position="236"/>
    </location>
</feature>
<evidence type="ECO:0000313" key="10">
    <source>
        <dbReference type="Proteomes" id="UP001445076"/>
    </source>
</evidence>
<dbReference type="SUPFAM" id="SSF53955">
    <property type="entry name" value="Lysozyme-like"/>
    <property type="match status" value="1"/>
</dbReference>
<dbReference type="Gene3D" id="1.10.530.10">
    <property type="match status" value="1"/>
</dbReference>
<feature type="signal peptide" evidence="8">
    <location>
        <begin position="1"/>
        <end position="19"/>
    </location>
</feature>
<dbReference type="InterPro" id="IPR001916">
    <property type="entry name" value="Glyco_hydro_22"/>
</dbReference>
<dbReference type="CDD" id="cd16899">
    <property type="entry name" value="LYZ_C_invert"/>
    <property type="match status" value="1"/>
</dbReference>
<keyword evidence="6" id="KW-0326">Glycosidase</keyword>
<comment type="caution">
    <text evidence="9">The sequence shown here is derived from an EMBL/GenBank/DDBJ whole genome shotgun (WGS) entry which is preliminary data.</text>
</comment>
<reference evidence="9 10" key="1">
    <citation type="journal article" date="2024" name="BMC Genomics">
        <title>Genome assembly of redclaw crayfish (Cherax quadricarinatus) provides insights into its immune adaptation and hypoxia tolerance.</title>
        <authorList>
            <person name="Liu Z."/>
            <person name="Zheng J."/>
            <person name="Li H."/>
            <person name="Fang K."/>
            <person name="Wang S."/>
            <person name="He J."/>
            <person name="Zhou D."/>
            <person name="Weng S."/>
            <person name="Chi M."/>
            <person name="Gu Z."/>
            <person name="He J."/>
            <person name="Li F."/>
            <person name="Wang M."/>
        </authorList>
    </citation>
    <scope>NUCLEOTIDE SEQUENCE [LARGE SCALE GENOMIC DNA]</scope>
    <source>
        <strain evidence="9">ZL_2023a</strain>
    </source>
</reference>
<evidence type="ECO:0000256" key="5">
    <source>
        <dbReference type="ARBA" id="ARBA00023157"/>
    </source>
</evidence>
<dbReference type="AlphaFoldDB" id="A0AAW0W5S5"/>
<dbReference type="EC" id="3.2.1.17" evidence="3"/>
<dbReference type="GO" id="GO:0042742">
    <property type="term" value="P:defense response to bacterium"/>
    <property type="evidence" value="ECO:0007669"/>
    <property type="project" value="UniProtKB-KW"/>
</dbReference>
<keyword evidence="6" id="KW-0378">Hydrolase</keyword>
<feature type="non-terminal residue" evidence="9">
    <location>
        <position position="1"/>
    </location>
</feature>
<evidence type="ECO:0000256" key="6">
    <source>
        <dbReference type="ARBA" id="ARBA00023295"/>
    </source>
</evidence>
<comment type="similarity">
    <text evidence="2 7">Belongs to the glycosyl hydrolase 22 family.</text>
</comment>